<organism evidence="1 2">
    <name type="scientific">Aspergillus clavatus (strain ATCC 1007 / CBS 513.65 / DSM 816 / NCTC 3887 / NRRL 1 / QM 1276 / 107)</name>
    <dbReference type="NCBI Taxonomy" id="344612"/>
    <lineage>
        <taxon>Eukaryota</taxon>
        <taxon>Fungi</taxon>
        <taxon>Dikarya</taxon>
        <taxon>Ascomycota</taxon>
        <taxon>Pezizomycotina</taxon>
        <taxon>Eurotiomycetes</taxon>
        <taxon>Eurotiomycetidae</taxon>
        <taxon>Eurotiales</taxon>
        <taxon>Aspergillaceae</taxon>
        <taxon>Aspergillus</taxon>
        <taxon>Aspergillus subgen. Fumigati</taxon>
    </lineage>
</organism>
<name>A1CAW1_ASPCL</name>
<dbReference type="HOGENOM" id="CLU_1098281_0_0_1"/>
<dbReference type="RefSeq" id="XP_001274305.1">
    <property type="nucleotide sequence ID" value="XM_001274304.1"/>
</dbReference>
<sequence>MDSIAASMASKPSFLDLPAEIRLNIYRFLIPDTPEPTGNSAANPLRSDKELCAPALLRTNSTIYQELIQEWYGSVAYTATLTLSGLSFVGQEFPPYTPLPSTLRFVTSFHLWLHLCLTPDVERPAGPSHTNDPVYYGVRERVEAIAEILARTRRLRHLQLTVYFSLPVYIIVRHHPANLQKVLGWCLSLFETLRLLRPISYEIGMSRHRSLAGESNGDNTMSNVVARTRGYIERLSRKVFVTDQTILKHTTLA</sequence>
<reference evidence="1 2" key="1">
    <citation type="journal article" date="2008" name="PLoS Genet.">
        <title>Genomic islands in the pathogenic filamentous fungus Aspergillus fumigatus.</title>
        <authorList>
            <person name="Fedorova N.D."/>
            <person name="Khaldi N."/>
            <person name="Joardar V.S."/>
            <person name="Maiti R."/>
            <person name="Amedeo P."/>
            <person name="Anderson M.J."/>
            <person name="Crabtree J."/>
            <person name="Silva J.C."/>
            <person name="Badger J.H."/>
            <person name="Albarraq A."/>
            <person name="Angiuoli S."/>
            <person name="Bussey H."/>
            <person name="Bowyer P."/>
            <person name="Cotty P.J."/>
            <person name="Dyer P.S."/>
            <person name="Egan A."/>
            <person name="Galens K."/>
            <person name="Fraser-Liggett C.M."/>
            <person name="Haas B.J."/>
            <person name="Inman J.M."/>
            <person name="Kent R."/>
            <person name="Lemieux S."/>
            <person name="Malavazi I."/>
            <person name="Orvis J."/>
            <person name="Roemer T."/>
            <person name="Ronning C.M."/>
            <person name="Sundaram J.P."/>
            <person name="Sutton G."/>
            <person name="Turner G."/>
            <person name="Venter J.C."/>
            <person name="White O.R."/>
            <person name="Whitty B.R."/>
            <person name="Youngman P."/>
            <person name="Wolfe K.H."/>
            <person name="Goldman G.H."/>
            <person name="Wortman J.R."/>
            <person name="Jiang B."/>
            <person name="Denning D.W."/>
            <person name="Nierman W.C."/>
        </authorList>
    </citation>
    <scope>NUCLEOTIDE SEQUENCE [LARGE SCALE GENOMIC DNA]</scope>
    <source>
        <strain evidence="2">ATCC 1007 / CBS 513.65 / DSM 816 / NCTC 3887 / NRRL 1</strain>
    </source>
</reference>
<accession>A1CAW1</accession>
<dbReference type="VEuPathDB" id="FungiDB:ACLA_013130"/>
<dbReference type="Proteomes" id="UP000006701">
    <property type="component" value="Unassembled WGS sequence"/>
</dbReference>
<proteinExistence type="predicted"/>
<dbReference type="OrthoDB" id="62952at2759"/>
<evidence type="ECO:0008006" key="3">
    <source>
        <dbReference type="Google" id="ProtNLM"/>
    </source>
</evidence>
<dbReference type="GeneID" id="4706222"/>
<gene>
    <name evidence="1" type="ORF">ACLA_013130</name>
</gene>
<dbReference type="AlphaFoldDB" id="A1CAW1"/>
<dbReference type="eggNOG" id="ENOG502T23K">
    <property type="taxonomic scope" value="Eukaryota"/>
</dbReference>
<dbReference type="KEGG" id="act:ACLA_013130"/>
<evidence type="ECO:0000313" key="1">
    <source>
        <dbReference type="EMBL" id="EAW12879.1"/>
    </source>
</evidence>
<dbReference type="EMBL" id="DS027049">
    <property type="protein sequence ID" value="EAW12879.1"/>
    <property type="molecule type" value="Genomic_DNA"/>
</dbReference>
<keyword evidence="2" id="KW-1185">Reference proteome</keyword>
<protein>
    <recommendedName>
        <fullName evidence="3">F-box domain protein</fullName>
    </recommendedName>
</protein>
<evidence type="ECO:0000313" key="2">
    <source>
        <dbReference type="Proteomes" id="UP000006701"/>
    </source>
</evidence>